<evidence type="ECO:0000256" key="1">
    <source>
        <dbReference type="SAM" id="MobiDB-lite"/>
    </source>
</evidence>
<evidence type="ECO:0008006" key="4">
    <source>
        <dbReference type="Google" id="ProtNLM"/>
    </source>
</evidence>
<reference evidence="2 3" key="1">
    <citation type="submission" date="2024-10" db="EMBL/GenBank/DDBJ databases">
        <authorList>
            <person name="Kim D."/>
        </authorList>
    </citation>
    <scope>NUCLEOTIDE SEQUENCE [LARGE SCALE GENOMIC DNA]</scope>
    <source>
        <strain evidence="2">BH-2024</strain>
    </source>
</reference>
<evidence type="ECO:0000313" key="3">
    <source>
        <dbReference type="Proteomes" id="UP001620626"/>
    </source>
</evidence>
<protein>
    <recommendedName>
        <fullName evidence="4">Secreted protein</fullName>
    </recommendedName>
</protein>
<sequence>MQLIFTFAFGVGRAHSAPPSQFSVVHYECQCYPSLNWQMNVETMGKPTANNDKGRGQYGINLIMRPAKVCFLDIRSAMLCQNAKERTEFQPPLFEGQTMLKIGLSGELFQRREDDFTTDQTENVEKKAHNQLTD</sequence>
<feature type="region of interest" description="Disordered" evidence="1">
    <location>
        <begin position="115"/>
        <end position="134"/>
    </location>
</feature>
<name>A0ABD2L9D7_9BILA</name>
<gene>
    <name evidence="2" type="ORF">niasHT_011026</name>
</gene>
<organism evidence="2 3">
    <name type="scientific">Heterodera trifolii</name>
    <dbReference type="NCBI Taxonomy" id="157864"/>
    <lineage>
        <taxon>Eukaryota</taxon>
        <taxon>Metazoa</taxon>
        <taxon>Ecdysozoa</taxon>
        <taxon>Nematoda</taxon>
        <taxon>Chromadorea</taxon>
        <taxon>Rhabditida</taxon>
        <taxon>Tylenchina</taxon>
        <taxon>Tylenchomorpha</taxon>
        <taxon>Tylenchoidea</taxon>
        <taxon>Heteroderidae</taxon>
        <taxon>Heteroderinae</taxon>
        <taxon>Heterodera</taxon>
    </lineage>
</organism>
<dbReference type="Proteomes" id="UP001620626">
    <property type="component" value="Unassembled WGS sequence"/>
</dbReference>
<comment type="caution">
    <text evidence="2">The sequence shown here is derived from an EMBL/GenBank/DDBJ whole genome shotgun (WGS) entry which is preliminary data.</text>
</comment>
<dbReference type="AlphaFoldDB" id="A0ABD2L9D7"/>
<evidence type="ECO:0000313" key="2">
    <source>
        <dbReference type="EMBL" id="KAL3111739.1"/>
    </source>
</evidence>
<dbReference type="EMBL" id="JBICBT010000492">
    <property type="protein sequence ID" value="KAL3111739.1"/>
    <property type="molecule type" value="Genomic_DNA"/>
</dbReference>
<accession>A0ABD2L9D7</accession>
<keyword evidence="3" id="KW-1185">Reference proteome</keyword>
<proteinExistence type="predicted"/>